<dbReference type="RefSeq" id="WP_080801221.1">
    <property type="nucleotide sequence ID" value="NZ_LT828542.1"/>
</dbReference>
<dbReference type="InterPro" id="IPR027417">
    <property type="entry name" value="P-loop_NTPase"/>
</dbReference>
<dbReference type="InterPro" id="IPR018647">
    <property type="entry name" value="SLFN_3-like_DNA/RNA_helicase"/>
</dbReference>
<organism evidence="3 4">
    <name type="scientific">Desulfamplus magnetovallimortis</name>
    <dbReference type="NCBI Taxonomy" id="1246637"/>
    <lineage>
        <taxon>Bacteria</taxon>
        <taxon>Pseudomonadati</taxon>
        <taxon>Thermodesulfobacteriota</taxon>
        <taxon>Desulfobacteria</taxon>
        <taxon>Desulfobacterales</taxon>
        <taxon>Desulfobacteraceae</taxon>
        <taxon>Desulfamplus</taxon>
    </lineage>
</organism>
<dbReference type="GO" id="GO:0043138">
    <property type="term" value="F:3'-5' DNA helicase activity"/>
    <property type="evidence" value="ECO:0007669"/>
    <property type="project" value="TreeGrafter"/>
</dbReference>
<dbReference type="Pfam" id="PF09848">
    <property type="entry name" value="SLFN-g3_helicase"/>
    <property type="match status" value="1"/>
</dbReference>
<accession>A0A1W1HHG5</accession>
<dbReference type="Gene3D" id="3.40.50.300">
    <property type="entry name" value="P-loop containing nucleotide triphosphate hydrolases"/>
    <property type="match status" value="2"/>
</dbReference>
<dbReference type="SUPFAM" id="SSF52540">
    <property type="entry name" value="P-loop containing nucleoside triphosphate hydrolases"/>
    <property type="match status" value="1"/>
</dbReference>
<dbReference type="GO" id="GO:0000725">
    <property type="term" value="P:recombinational repair"/>
    <property type="evidence" value="ECO:0007669"/>
    <property type="project" value="TreeGrafter"/>
</dbReference>
<dbReference type="Proteomes" id="UP000191931">
    <property type="component" value="Unassembled WGS sequence"/>
</dbReference>
<evidence type="ECO:0000313" key="4">
    <source>
        <dbReference type="Proteomes" id="UP000191931"/>
    </source>
</evidence>
<sequence>MGKRTFKLPGEEELNKDQDRIYDLPEDGPFLVVGGPGTGKSVVALLRAMKYHGNDDYIFLTYNHVLNMATKQLVDTPLKSWTIKSWFYKMYGHFAKESVPEKEPYKPDYDKIKTKFESLNMAPRSLHLIIDEGQDMPVKFYEALMYAGYQNFFVVADQNQQITDDHSSRQELANILGLDVNDVIELKENFRNSHPVALFASHFFTDPASPLPELPPESRSSLGVPVLYEYEDFTTIVRMMLREADKDDRNLIGVVVANDSQRDRFAGALASIDIDLDNPHPLVSTYSSKDKKQVNIDFSEGGIVVLNDKSIKGLEFDIVFIIIDGFQIYNNDIDAMKKRFYVMSSRAMKKLVLFKSKGYNGGVNRILPDDEKILKRETVA</sequence>
<reference evidence="3 4" key="1">
    <citation type="submission" date="2017-03" db="EMBL/GenBank/DDBJ databases">
        <authorList>
            <person name="Afonso C.L."/>
            <person name="Miller P.J."/>
            <person name="Scott M.A."/>
            <person name="Spackman E."/>
            <person name="Goraichik I."/>
            <person name="Dimitrov K.M."/>
            <person name="Suarez D.L."/>
            <person name="Swayne D.E."/>
        </authorList>
    </citation>
    <scope>NUCLEOTIDE SEQUENCE [LARGE SCALE GENOMIC DNA]</scope>
    <source>
        <strain evidence="3">PRJEB14757</strain>
    </source>
</reference>
<dbReference type="PANTHER" id="PTHR11070">
    <property type="entry name" value="UVRD / RECB / PCRA DNA HELICASE FAMILY MEMBER"/>
    <property type="match status" value="1"/>
</dbReference>
<evidence type="ECO:0000256" key="1">
    <source>
        <dbReference type="ARBA" id="ARBA00034923"/>
    </source>
</evidence>
<dbReference type="EMBL" id="FWEV01000291">
    <property type="protein sequence ID" value="SLM31873.1"/>
    <property type="molecule type" value="Genomic_DNA"/>
</dbReference>
<evidence type="ECO:0000259" key="2">
    <source>
        <dbReference type="Pfam" id="PF09848"/>
    </source>
</evidence>
<feature type="domain" description="Schlafen group 3-like DNA/RNA helicase" evidence="2">
    <location>
        <begin position="30"/>
        <end position="198"/>
    </location>
</feature>
<keyword evidence="4" id="KW-1185">Reference proteome</keyword>
<protein>
    <recommendedName>
        <fullName evidence="1">DNA 3'-5' helicase II</fullName>
    </recommendedName>
</protein>
<evidence type="ECO:0000313" key="3">
    <source>
        <dbReference type="EMBL" id="SLM31873.1"/>
    </source>
</evidence>
<dbReference type="GO" id="GO:0003677">
    <property type="term" value="F:DNA binding"/>
    <property type="evidence" value="ECO:0007669"/>
    <property type="project" value="InterPro"/>
</dbReference>
<name>A0A1W1HHG5_9BACT</name>
<dbReference type="InterPro" id="IPR000212">
    <property type="entry name" value="DNA_helicase_UvrD/REP"/>
</dbReference>
<dbReference type="STRING" id="1246637.MTBBW1_490005"/>
<dbReference type="OrthoDB" id="5298826at2"/>
<gene>
    <name evidence="3" type="ORF">MTBBW1_490005</name>
</gene>
<dbReference type="PANTHER" id="PTHR11070:SF2">
    <property type="entry name" value="ATP-DEPENDENT DNA HELICASE SRS2"/>
    <property type="match status" value="1"/>
</dbReference>
<dbReference type="AlphaFoldDB" id="A0A1W1HHG5"/>
<dbReference type="GO" id="GO:0005524">
    <property type="term" value="F:ATP binding"/>
    <property type="evidence" value="ECO:0007669"/>
    <property type="project" value="InterPro"/>
</dbReference>
<proteinExistence type="predicted"/>